<reference evidence="3" key="1">
    <citation type="submission" date="2017-06" db="EMBL/GenBank/DDBJ databases">
        <title>Genome analysis of Fimbriiglobus ruber SP5, the first member of the order Planctomycetales with confirmed chitinolytic capability.</title>
        <authorList>
            <person name="Ravin N.V."/>
            <person name="Rakitin A.L."/>
            <person name="Ivanova A.A."/>
            <person name="Beletsky A.V."/>
            <person name="Kulichevskaya I.S."/>
            <person name="Mardanov A.V."/>
            <person name="Dedysh S.N."/>
        </authorList>
    </citation>
    <scope>NUCLEOTIDE SEQUENCE [LARGE SCALE GENOMIC DNA]</scope>
    <source>
        <strain evidence="3">SP5</strain>
    </source>
</reference>
<evidence type="ECO:0000313" key="3">
    <source>
        <dbReference type="Proteomes" id="UP000214646"/>
    </source>
</evidence>
<comment type="caution">
    <text evidence="2">The sequence shown here is derived from an EMBL/GenBank/DDBJ whole genome shotgun (WGS) entry which is preliminary data.</text>
</comment>
<protein>
    <submittedName>
        <fullName evidence="2">Uncharacterized protein</fullName>
    </submittedName>
</protein>
<keyword evidence="3" id="KW-1185">Reference proteome</keyword>
<dbReference type="Proteomes" id="UP000214646">
    <property type="component" value="Unassembled WGS sequence"/>
</dbReference>
<organism evidence="2 3">
    <name type="scientific">Fimbriiglobus ruber</name>
    <dbReference type="NCBI Taxonomy" id="1908690"/>
    <lineage>
        <taxon>Bacteria</taxon>
        <taxon>Pseudomonadati</taxon>
        <taxon>Planctomycetota</taxon>
        <taxon>Planctomycetia</taxon>
        <taxon>Gemmatales</taxon>
        <taxon>Gemmataceae</taxon>
        <taxon>Fimbriiglobus</taxon>
    </lineage>
</organism>
<accession>A0A225EDD5</accession>
<dbReference type="AlphaFoldDB" id="A0A225EDD5"/>
<sequence length="40" mass="4338">MSPARSHRPSWLANFHAGHNPLHDTVAATTEPYPGDVIGE</sequence>
<gene>
    <name evidence="2" type="ORF">FRUB_00144</name>
</gene>
<evidence type="ECO:0000313" key="2">
    <source>
        <dbReference type="EMBL" id="OWK46445.1"/>
    </source>
</evidence>
<evidence type="ECO:0000256" key="1">
    <source>
        <dbReference type="SAM" id="MobiDB-lite"/>
    </source>
</evidence>
<proteinExistence type="predicted"/>
<name>A0A225EDD5_9BACT</name>
<dbReference type="EMBL" id="NIDE01000001">
    <property type="protein sequence ID" value="OWK46445.1"/>
    <property type="molecule type" value="Genomic_DNA"/>
</dbReference>
<feature type="region of interest" description="Disordered" evidence="1">
    <location>
        <begin position="17"/>
        <end position="40"/>
    </location>
</feature>